<protein>
    <submittedName>
        <fullName evidence="11">Cytochrome c553</fullName>
    </submittedName>
</protein>
<evidence type="ECO:0000259" key="10">
    <source>
        <dbReference type="PROSITE" id="PS51007"/>
    </source>
</evidence>
<keyword evidence="4" id="KW-0249">Electron transport</keyword>
<evidence type="ECO:0000256" key="6">
    <source>
        <dbReference type="PIRSR" id="PIRSR000025-1"/>
    </source>
</evidence>
<keyword evidence="5 7" id="KW-0408">Iron</keyword>
<dbReference type="InterPro" id="IPR036909">
    <property type="entry name" value="Cyt_c-like_dom_sf"/>
</dbReference>
<feature type="signal peptide" evidence="9">
    <location>
        <begin position="1"/>
        <end position="26"/>
    </location>
</feature>
<feature type="domain" description="Cytochrome c" evidence="10">
    <location>
        <begin position="64"/>
        <end position="147"/>
    </location>
</feature>
<evidence type="ECO:0000313" key="11">
    <source>
        <dbReference type="EMBL" id="AAC16774.1"/>
    </source>
</evidence>
<reference evidence="11" key="1">
    <citation type="journal article" date="1998" name="Biochemistry">
        <title>The 18 kDa cytochrome c553 from Heliobacterium gestii: gene sequence and characterization of the mature protein.</title>
        <authorList>
            <person name="Albert I."/>
            <person name="Rutherford A.W."/>
            <person name="Grav H."/>
            <person name="Kellermann J."/>
            <person name="Michel H."/>
        </authorList>
    </citation>
    <scope>NUCLEOTIDE SEQUENCE</scope>
    <source>
        <strain evidence="11">ATCC43375</strain>
    </source>
</reference>
<keyword evidence="2 6" id="KW-0349">Heme</keyword>
<evidence type="ECO:0000256" key="8">
    <source>
        <dbReference type="SAM" id="MobiDB-lite"/>
    </source>
</evidence>
<feature type="compositionally biased region" description="Pro residues" evidence="8">
    <location>
        <begin position="41"/>
        <end position="55"/>
    </location>
</feature>
<evidence type="ECO:0000256" key="3">
    <source>
        <dbReference type="ARBA" id="ARBA00022723"/>
    </source>
</evidence>
<feature type="binding site" description="axial binding residue" evidence="7">
    <location>
        <position position="125"/>
    </location>
    <ligand>
        <name>heme c</name>
        <dbReference type="ChEBI" id="CHEBI:61717"/>
    </ligand>
    <ligandPart>
        <name>Fe</name>
        <dbReference type="ChEBI" id="CHEBI:18248"/>
    </ligandPart>
</feature>
<feature type="chain" id="PRO_5039075245" evidence="9">
    <location>
        <begin position="27"/>
        <end position="147"/>
    </location>
</feature>
<evidence type="ECO:0000256" key="1">
    <source>
        <dbReference type="ARBA" id="ARBA00022448"/>
    </source>
</evidence>
<proteinExistence type="predicted"/>
<keyword evidence="9" id="KW-0732">Signal</keyword>
<dbReference type="InterPro" id="IPR051811">
    <property type="entry name" value="Cytochrome_c550/c551-like"/>
</dbReference>
<feature type="region of interest" description="Disordered" evidence="8">
    <location>
        <begin position="33"/>
        <end position="64"/>
    </location>
</feature>
<accession>O69087</accession>
<keyword evidence="1" id="KW-0813">Transport</keyword>
<feature type="binding site" description="covalent" evidence="6">
    <location>
        <position position="82"/>
    </location>
    <ligand>
        <name>heme c</name>
        <dbReference type="ChEBI" id="CHEBI:61717"/>
    </ligand>
</feature>
<dbReference type="PANTHER" id="PTHR37823">
    <property type="entry name" value="CYTOCHROME C-553-LIKE"/>
    <property type="match status" value="1"/>
</dbReference>
<feature type="binding site" description="covalent" evidence="6">
    <location>
        <position position="79"/>
    </location>
    <ligand>
        <name>heme c</name>
        <dbReference type="ChEBI" id="CHEBI:61717"/>
    </ligand>
</feature>
<dbReference type="InterPro" id="IPR012218">
    <property type="entry name" value="Cyt_c_BACSU-c550-type"/>
</dbReference>
<dbReference type="Pfam" id="PF13442">
    <property type="entry name" value="Cytochrome_CBB3"/>
    <property type="match status" value="1"/>
</dbReference>
<dbReference type="EMBL" id="AF063189">
    <property type="protein sequence ID" value="AAC16774.1"/>
    <property type="molecule type" value="Genomic_DNA"/>
</dbReference>
<feature type="binding site" description="axial binding residue" evidence="7">
    <location>
        <position position="83"/>
    </location>
    <ligand>
        <name>heme c</name>
        <dbReference type="ChEBI" id="CHEBI:61717"/>
    </ligand>
    <ligandPart>
        <name>Fe</name>
        <dbReference type="ChEBI" id="CHEBI:18248"/>
    </ligandPart>
</feature>
<evidence type="ECO:0000256" key="4">
    <source>
        <dbReference type="ARBA" id="ARBA00022982"/>
    </source>
</evidence>
<dbReference type="GO" id="GO:0005506">
    <property type="term" value="F:iron ion binding"/>
    <property type="evidence" value="ECO:0007669"/>
    <property type="project" value="InterPro"/>
</dbReference>
<dbReference type="GO" id="GO:0016020">
    <property type="term" value="C:membrane"/>
    <property type="evidence" value="ECO:0007669"/>
    <property type="project" value="InterPro"/>
</dbReference>
<dbReference type="PIRSF" id="PIRSF000025">
    <property type="entry name" value="Cytc_Bsub_c550"/>
    <property type="match status" value="1"/>
</dbReference>
<organism evidence="11">
    <name type="scientific">Heliomicrobium gestii</name>
    <name type="common">Heliobacterium gestii</name>
    <dbReference type="NCBI Taxonomy" id="2699"/>
    <lineage>
        <taxon>Bacteria</taxon>
        <taxon>Bacillati</taxon>
        <taxon>Bacillota</taxon>
        <taxon>Clostridia</taxon>
        <taxon>Eubacteriales</taxon>
        <taxon>Heliobacteriaceae</taxon>
        <taxon>Heliomicrobium</taxon>
    </lineage>
</organism>
<evidence type="ECO:0000256" key="5">
    <source>
        <dbReference type="ARBA" id="ARBA00023004"/>
    </source>
</evidence>
<evidence type="ECO:0000256" key="7">
    <source>
        <dbReference type="PIRSR" id="PIRSR000025-2"/>
    </source>
</evidence>
<evidence type="ECO:0000256" key="2">
    <source>
        <dbReference type="ARBA" id="ARBA00022617"/>
    </source>
</evidence>
<dbReference type="Gene3D" id="1.10.760.10">
    <property type="entry name" value="Cytochrome c-like domain"/>
    <property type="match status" value="1"/>
</dbReference>
<dbReference type="GO" id="GO:0020037">
    <property type="term" value="F:heme binding"/>
    <property type="evidence" value="ECO:0007669"/>
    <property type="project" value="InterPro"/>
</dbReference>
<comment type="PTM">
    <text evidence="6">Binds 1 heme c group covalently per subunit.</text>
</comment>
<keyword evidence="3 7" id="KW-0479">Metal-binding</keyword>
<feature type="non-terminal residue" evidence="11">
    <location>
        <position position="1"/>
    </location>
</feature>
<dbReference type="PANTHER" id="PTHR37823:SF4">
    <property type="entry name" value="MENAQUINOL-CYTOCHROME C REDUCTASE CYTOCHROME B_C SUBUNIT"/>
    <property type="match status" value="1"/>
</dbReference>
<evidence type="ECO:0000256" key="9">
    <source>
        <dbReference type="SAM" id="SignalP"/>
    </source>
</evidence>
<sequence>GGENTMKNLKLIGIAAVMGLSMVALTACNSGSKAPDAAKPAPAPSSAPAPAPAPADKPTAAPAAAGADAKALFTGKGACITCHKLGTEGALEVGPNLGEVGKKYNEEKIYKILVNPSGEGLQATMPAATTLSDDEKKAVAKFLAEKK</sequence>
<name>O69087_HELGE</name>
<dbReference type="PROSITE" id="PS51007">
    <property type="entry name" value="CYTC"/>
    <property type="match status" value="1"/>
</dbReference>
<dbReference type="InterPro" id="IPR009056">
    <property type="entry name" value="Cyt_c-like_dom"/>
</dbReference>
<dbReference type="SUPFAM" id="SSF46626">
    <property type="entry name" value="Cytochrome c"/>
    <property type="match status" value="1"/>
</dbReference>
<dbReference type="AlphaFoldDB" id="O69087"/>
<dbReference type="GO" id="GO:0009055">
    <property type="term" value="F:electron transfer activity"/>
    <property type="evidence" value="ECO:0007669"/>
    <property type="project" value="InterPro"/>
</dbReference>